<reference evidence="1 2" key="2">
    <citation type="submission" date="2018-09" db="EMBL/GenBank/DDBJ databases">
        <title>Genome of Sphaerochaeta halotolerans strain 4-11.</title>
        <authorList>
            <person name="Nazina T.N."/>
            <person name="Sokolova D.S."/>
        </authorList>
    </citation>
    <scope>NUCLEOTIDE SEQUENCE [LARGE SCALE GENOMIC DNA]</scope>
    <source>
        <strain evidence="1 2">4-11</strain>
    </source>
</reference>
<reference evidence="2" key="1">
    <citation type="submission" date="2018-08" db="EMBL/GenBank/DDBJ databases">
        <authorList>
            <person name="Grouzdev D.S."/>
            <person name="Krutkina M.S."/>
        </authorList>
    </citation>
    <scope>NUCLEOTIDE SEQUENCE [LARGE SCALE GENOMIC DNA]</scope>
    <source>
        <strain evidence="2">4-11</strain>
    </source>
</reference>
<comment type="caution">
    <text evidence="1">The sequence shown here is derived from an EMBL/GenBank/DDBJ whole genome shotgun (WGS) entry which is preliminary data.</text>
</comment>
<dbReference type="Proteomes" id="UP000264002">
    <property type="component" value="Unassembled WGS sequence"/>
</dbReference>
<gene>
    <name evidence="1" type="ORF">DYP60_13845</name>
</gene>
<sequence>MPLLPWCLPAFLHIFVPFLMRERIVAVSIQPIFSCGTMDEGKDWNLPREQESTPSESGSSMLDFIMEY</sequence>
<evidence type="ECO:0000313" key="2">
    <source>
        <dbReference type="Proteomes" id="UP000264002"/>
    </source>
</evidence>
<evidence type="ECO:0000313" key="1">
    <source>
        <dbReference type="EMBL" id="RFU93624.1"/>
    </source>
</evidence>
<name>A0A372MCY3_9SPIR</name>
<protein>
    <submittedName>
        <fullName evidence="1">Uncharacterized protein</fullName>
    </submittedName>
</protein>
<dbReference type="EMBL" id="QUWK01000035">
    <property type="protein sequence ID" value="RFU93624.1"/>
    <property type="molecule type" value="Genomic_DNA"/>
</dbReference>
<dbReference type="AlphaFoldDB" id="A0A372MCY3"/>
<proteinExistence type="predicted"/>
<keyword evidence="2" id="KW-1185">Reference proteome</keyword>
<accession>A0A372MCY3</accession>
<organism evidence="1 2">
    <name type="scientific">Sphaerochaeta halotolerans</name>
    <dbReference type="NCBI Taxonomy" id="2293840"/>
    <lineage>
        <taxon>Bacteria</taxon>
        <taxon>Pseudomonadati</taxon>
        <taxon>Spirochaetota</taxon>
        <taxon>Spirochaetia</taxon>
        <taxon>Spirochaetales</taxon>
        <taxon>Sphaerochaetaceae</taxon>
        <taxon>Sphaerochaeta</taxon>
    </lineage>
</organism>